<dbReference type="Pfam" id="PF25785">
    <property type="entry name" value="TPR"/>
    <property type="match status" value="1"/>
</dbReference>
<accession>A0A150GLM7</accession>
<sequence>MEANQMSYSLALQRYQQDEERWDSERKELHERVAKLEADLQQSSQAGEEMARISAELRAKQRAVEELQGALDAACEQRANSAQVLESLKAVLAARTEEVESLGRQKAELTELVRGLQASLSSSDSRMQTELLQTQYDQERKYWEAKLKLLEEDLETRNAALLEEKRRSATEHLALRQRVSELEYGMGLAEGGRTRLEAQLREMEGFLREARNGADPVTPAAGLGSGGGGGSTPGAELFAGRTVLEVWAMYQDMQDAWHRERGEVRRLNGFLESVAAELEAKAAFSERQEEEAAKLREAMDKAMATVSGLEDSNRELHGSLASAQASLQRRESEARAAEQTIRDLSQQVMSLVEEVQRLGGRPIQRTASAGGAGAGPSGGGGGALAALGDADSLLNSGDVISSRLVTFRSLEELVEQNRRLLALVRQLSSDSERSRAEVAEDVGRAFAAREAEYRWAQGGGEEG</sequence>
<evidence type="ECO:0000313" key="6">
    <source>
        <dbReference type="EMBL" id="KXZ50697.1"/>
    </source>
</evidence>
<dbReference type="Proteomes" id="UP000075714">
    <property type="component" value="Unassembled WGS sequence"/>
</dbReference>
<evidence type="ECO:0000256" key="3">
    <source>
        <dbReference type="ARBA" id="ARBA00023242"/>
    </source>
</evidence>
<evidence type="ECO:0000259" key="5">
    <source>
        <dbReference type="Pfam" id="PF25785"/>
    </source>
</evidence>
<keyword evidence="2 4" id="KW-0175">Coiled coil</keyword>
<protein>
    <recommendedName>
        <fullName evidence="5">NUA/TPR/MLP1-2-like domain-containing protein</fullName>
    </recommendedName>
</protein>
<evidence type="ECO:0000256" key="4">
    <source>
        <dbReference type="SAM" id="Coils"/>
    </source>
</evidence>
<dbReference type="EMBL" id="LSYV01000016">
    <property type="protein sequence ID" value="KXZ50697.1"/>
    <property type="molecule type" value="Genomic_DNA"/>
</dbReference>
<dbReference type="OrthoDB" id="343070at2759"/>
<dbReference type="AlphaFoldDB" id="A0A150GLM7"/>
<feature type="coiled-coil region" evidence="4">
    <location>
        <begin position="275"/>
        <end position="354"/>
    </location>
</feature>
<dbReference type="GO" id="GO:0006406">
    <property type="term" value="P:mRNA export from nucleus"/>
    <property type="evidence" value="ECO:0007669"/>
    <property type="project" value="TreeGrafter"/>
</dbReference>
<reference evidence="7" key="1">
    <citation type="journal article" date="2016" name="Nat. Commun.">
        <title>The Gonium pectorale genome demonstrates co-option of cell cycle regulation during the evolution of multicellularity.</title>
        <authorList>
            <person name="Hanschen E.R."/>
            <person name="Marriage T.N."/>
            <person name="Ferris P.J."/>
            <person name="Hamaji T."/>
            <person name="Toyoda A."/>
            <person name="Fujiyama A."/>
            <person name="Neme R."/>
            <person name="Noguchi H."/>
            <person name="Minakuchi Y."/>
            <person name="Suzuki M."/>
            <person name="Kawai-Toyooka H."/>
            <person name="Smith D.R."/>
            <person name="Sparks H."/>
            <person name="Anderson J."/>
            <person name="Bakaric R."/>
            <person name="Luria V."/>
            <person name="Karger A."/>
            <person name="Kirschner M.W."/>
            <person name="Durand P.M."/>
            <person name="Michod R.E."/>
            <person name="Nozaki H."/>
            <person name="Olson B.J."/>
        </authorList>
    </citation>
    <scope>NUCLEOTIDE SEQUENCE [LARGE SCALE GENOMIC DNA]</scope>
    <source>
        <strain evidence="7">NIES-2863</strain>
    </source>
</reference>
<organism evidence="6 7">
    <name type="scientific">Gonium pectorale</name>
    <name type="common">Green alga</name>
    <dbReference type="NCBI Taxonomy" id="33097"/>
    <lineage>
        <taxon>Eukaryota</taxon>
        <taxon>Viridiplantae</taxon>
        <taxon>Chlorophyta</taxon>
        <taxon>core chlorophytes</taxon>
        <taxon>Chlorophyceae</taxon>
        <taxon>CS clade</taxon>
        <taxon>Chlamydomonadales</taxon>
        <taxon>Volvocaceae</taxon>
        <taxon>Gonium</taxon>
    </lineage>
</organism>
<dbReference type="GO" id="GO:0017056">
    <property type="term" value="F:structural constituent of nuclear pore"/>
    <property type="evidence" value="ECO:0007669"/>
    <property type="project" value="TreeGrafter"/>
</dbReference>
<evidence type="ECO:0000313" key="7">
    <source>
        <dbReference type="Proteomes" id="UP000075714"/>
    </source>
</evidence>
<evidence type="ECO:0000256" key="1">
    <source>
        <dbReference type="ARBA" id="ARBA00004123"/>
    </source>
</evidence>
<comment type="subcellular location">
    <subcellularLocation>
        <location evidence="1">Nucleus</location>
    </subcellularLocation>
</comment>
<keyword evidence="3" id="KW-0539">Nucleus</keyword>
<keyword evidence="7" id="KW-1185">Reference proteome</keyword>
<dbReference type="InterPro" id="IPR057974">
    <property type="entry name" value="NUA/TPR/MLP1-2-like_dom"/>
</dbReference>
<dbReference type="STRING" id="33097.A0A150GLM7"/>
<name>A0A150GLM7_GONPE</name>
<feature type="coiled-coil region" evidence="4">
    <location>
        <begin position="12"/>
        <end position="77"/>
    </location>
</feature>
<comment type="caution">
    <text evidence="6">The sequence shown here is derived from an EMBL/GenBank/DDBJ whole genome shotgun (WGS) entry which is preliminary data.</text>
</comment>
<evidence type="ECO:0000256" key="2">
    <source>
        <dbReference type="ARBA" id="ARBA00023054"/>
    </source>
</evidence>
<proteinExistence type="predicted"/>
<dbReference type="PANTHER" id="PTHR18898">
    <property type="entry name" value="NUCLEOPROTEIN TPR-RELATED"/>
    <property type="match status" value="1"/>
</dbReference>
<dbReference type="PANTHER" id="PTHR18898:SF2">
    <property type="entry name" value="NUCLEOPROTEIN TPR"/>
    <property type="match status" value="1"/>
</dbReference>
<dbReference type="GO" id="GO:0005643">
    <property type="term" value="C:nuclear pore"/>
    <property type="evidence" value="ECO:0007669"/>
    <property type="project" value="TreeGrafter"/>
</dbReference>
<feature type="domain" description="NUA/TPR/MLP1-2-like" evidence="5">
    <location>
        <begin position="321"/>
        <end position="434"/>
    </location>
</feature>
<gene>
    <name evidence="6" type="ORF">GPECTOR_15g381</name>
</gene>